<comment type="caution">
    <text evidence="9">The sequence shown here is derived from an EMBL/GenBank/DDBJ whole genome shotgun (WGS) entry which is preliminary data.</text>
</comment>
<evidence type="ECO:0000259" key="8">
    <source>
        <dbReference type="PROSITE" id="PS50850"/>
    </source>
</evidence>
<dbReference type="Pfam" id="PF07690">
    <property type="entry name" value="MFS_1"/>
    <property type="match status" value="1"/>
</dbReference>
<keyword evidence="10" id="KW-1185">Reference proteome</keyword>
<dbReference type="AlphaFoldDB" id="A0A4R2QS97"/>
<evidence type="ECO:0000313" key="10">
    <source>
        <dbReference type="Proteomes" id="UP000294911"/>
    </source>
</evidence>
<evidence type="ECO:0000256" key="4">
    <source>
        <dbReference type="ARBA" id="ARBA00022692"/>
    </source>
</evidence>
<dbReference type="RefSeq" id="WP_132877726.1">
    <property type="nucleotide sequence ID" value="NZ_SLXQ01000006.1"/>
</dbReference>
<feature type="transmembrane region" description="Helical" evidence="7">
    <location>
        <begin position="106"/>
        <end position="129"/>
    </location>
</feature>
<comment type="subcellular location">
    <subcellularLocation>
        <location evidence="1">Cell membrane</location>
        <topology evidence="1">Multi-pass membrane protein</topology>
    </subcellularLocation>
</comment>
<dbReference type="Gene3D" id="1.20.1720.10">
    <property type="entry name" value="Multidrug resistance protein D"/>
    <property type="match status" value="1"/>
</dbReference>
<keyword evidence="3" id="KW-1003">Cell membrane</keyword>
<evidence type="ECO:0000256" key="5">
    <source>
        <dbReference type="ARBA" id="ARBA00022989"/>
    </source>
</evidence>
<evidence type="ECO:0000256" key="7">
    <source>
        <dbReference type="SAM" id="Phobius"/>
    </source>
</evidence>
<dbReference type="EMBL" id="SLXQ01000006">
    <property type="protein sequence ID" value="TCP51839.1"/>
    <property type="molecule type" value="Genomic_DNA"/>
</dbReference>
<feature type="transmembrane region" description="Helical" evidence="7">
    <location>
        <begin position="81"/>
        <end position="100"/>
    </location>
</feature>
<dbReference type="GO" id="GO:0005886">
    <property type="term" value="C:plasma membrane"/>
    <property type="evidence" value="ECO:0007669"/>
    <property type="project" value="UniProtKB-SubCell"/>
</dbReference>
<evidence type="ECO:0000256" key="6">
    <source>
        <dbReference type="ARBA" id="ARBA00023136"/>
    </source>
</evidence>
<organism evidence="9 10">
    <name type="scientific">Tamaricihabitans halophyticus</name>
    <dbReference type="NCBI Taxonomy" id="1262583"/>
    <lineage>
        <taxon>Bacteria</taxon>
        <taxon>Bacillati</taxon>
        <taxon>Actinomycetota</taxon>
        <taxon>Actinomycetes</taxon>
        <taxon>Pseudonocardiales</taxon>
        <taxon>Pseudonocardiaceae</taxon>
        <taxon>Tamaricihabitans</taxon>
    </lineage>
</organism>
<feature type="transmembrane region" description="Helical" evidence="7">
    <location>
        <begin position="430"/>
        <end position="448"/>
    </location>
</feature>
<feature type="transmembrane region" description="Helical" evidence="7">
    <location>
        <begin position="407"/>
        <end position="424"/>
    </location>
</feature>
<sequence>MRIRKAAATSLQRLGLWTSCVAQLVVVLDISVVNVALPSIQADLDLGRVSTSWVAMAYSLGFAGVLLVGARLADVVGTARLLAWSIGAFTLASAVGGLAPEGWVLIAARAAQGISAAAVSPATFTLLTTTHAEGPHRTRAIAVWTAVSLAGGGIGNIASGLLTDLISWRATLLINLPIGVGVVIAALALHRRAVDERRRVRIDLVGAIFATGAFGCATYALSTIGEQATGQLSAVTGLAAVALFALLAVQQRRSPHKLVPGLLARSRPVVLGNIAIALTGACFQVGLWYFLTYRMQTQLGYSPIQAGLAFLPLTASMLAVNLVVTPRLMKRYACSSLIALGVVIAVPGLLLLTVLGHGSFALAILVPSVVLGIGGGLLNTPLATLVTTGVRAEHAGAASGLMNTAKQFGGAIGLAAATTVAGAAGTDRAAFALMAVALLAVIAVTTGVPKCSDVRNPVAGGR</sequence>
<feature type="transmembrane region" description="Helical" evidence="7">
    <location>
        <begin position="168"/>
        <end position="190"/>
    </location>
</feature>
<feature type="transmembrane region" description="Helical" evidence="7">
    <location>
        <begin position="303"/>
        <end position="324"/>
    </location>
</feature>
<feature type="transmembrane region" description="Helical" evidence="7">
    <location>
        <begin position="202"/>
        <end position="222"/>
    </location>
</feature>
<dbReference type="InterPro" id="IPR020846">
    <property type="entry name" value="MFS_dom"/>
</dbReference>
<feature type="transmembrane region" description="Helical" evidence="7">
    <location>
        <begin position="361"/>
        <end position="386"/>
    </location>
</feature>
<reference evidence="9 10" key="1">
    <citation type="submission" date="2019-03" db="EMBL/GenBank/DDBJ databases">
        <title>Genomic Encyclopedia of Type Strains, Phase IV (KMG-IV): sequencing the most valuable type-strain genomes for metagenomic binning, comparative biology and taxonomic classification.</title>
        <authorList>
            <person name="Goeker M."/>
        </authorList>
    </citation>
    <scope>NUCLEOTIDE SEQUENCE [LARGE SCALE GENOMIC DNA]</scope>
    <source>
        <strain evidence="9 10">DSM 45765</strain>
    </source>
</reference>
<evidence type="ECO:0000256" key="2">
    <source>
        <dbReference type="ARBA" id="ARBA00022448"/>
    </source>
</evidence>
<evidence type="ECO:0000313" key="9">
    <source>
        <dbReference type="EMBL" id="TCP51839.1"/>
    </source>
</evidence>
<feature type="transmembrane region" description="Helical" evidence="7">
    <location>
        <begin position="336"/>
        <end position="355"/>
    </location>
</feature>
<feature type="domain" description="Major facilitator superfamily (MFS) profile" evidence="8">
    <location>
        <begin position="15"/>
        <end position="452"/>
    </location>
</feature>
<dbReference type="Gene3D" id="1.20.1250.20">
    <property type="entry name" value="MFS general substrate transporter like domains"/>
    <property type="match status" value="1"/>
</dbReference>
<dbReference type="InterPro" id="IPR011701">
    <property type="entry name" value="MFS"/>
</dbReference>
<dbReference type="SUPFAM" id="SSF103473">
    <property type="entry name" value="MFS general substrate transporter"/>
    <property type="match status" value="1"/>
</dbReference>
<name>A0A4R2QS97_9PSEU</name>
<gene>
    <name evidence="9" type="ORF">EV191_1063</name>
</gene>
<keyword evidence="2" id="KW-0813">Transport</keyword>
<evidence type="ECO:0000256" key="3">
    <source>
        <dbReference type="ARBA" id="ARBA00022475"/>
    </source>
</evidence>
<feature type="transmembrane region" description="Helical" evidence="7">
    <location>
        <begin position="141"/>
        <end position="162"/>
    </location>
</feature>
<proteinExistence type="predicted"/>
<evidence type="ECO:0000256" key="1">
    <source>
        <dbReference type="ARBA" id="ARBA00004651"/>
    </source>
</evidence>
<keyword evidence="4 7" id="KW-0812">Transmembrane</keyword>
<dbReference type="Proteomes" id="UP000294911">
    <property type="component" value="Unassembled WGS sequence"/>
</dbReference>
<feature type="transmembrane region" description="Helical" evidence="7">
    <location>
        <begin position="49"/>
        <end position="69"/>
    </location>
</feature>
<dbReference type="PROSITE" id="PS50850">
    <property type="entry name" value="MFS"/>
    <property type="match status" value="1"/>
</dbReference>
<dbReference type="InterPro" id="IPR036259">
    <property type="entry name" value="MFS_trans_sf"/>
</dbReference>
<keyword evidence="6 7" id="KW-0472">Membrane</keyword>
<dbReference type="OrthoDB" id="4325372at2"/>
<dbReference type="PANTHER" id="PTHR42718:SF46">
    <property type="entry name" value="BLR6921 PROTEIN"/>
    <property type="match status" value="1"/>
</dbReference>
<accession>A0A4R2QS97</accession>
<keyword evidence="5 7" id="KW-1133">Transmembrane helix</keyword>
<dbReference type="GO" id="GO:0022857">
    <property type="term" value="F:transmembrane transporter activity"/>
    <property type="evidence" value="ECO:0007669"/>
    <property type="project" value="InterPro"/>
</dbReference>
<feature type="transmembrane region" description="Helical" evidence="7">
    <location>
        <begin position="270"/>
        <end position="291"/>
    </location>
</feature>
<protein>
    <submittedName>
        <fullName evidence="9">MFS transporter</fullName>
    </submittedName>
</protein>
<feature type="transmembrane region" description="Helical" evidence="7">
    <location>
        <begin position="228"/>
        <end position="249"/>
    </location>
</feature>
<dbReference type="PANTHER" id="PTHR42718">
    <property type="entry name" value="MAJOR FACILITATOR SUPERFAMILY MULTIDRUG TRANSPORTER MFSC"/>
    <property type="match status" value="1"/>
</dbReference>
<feature type="transmembrane region" description="Helical" evidence="7">
    <location>
        <begin position="14"/>
        <end position="37"/>
    </location>
</feature>
<dbReference type="CDD" id="cd17321">
    <property type="entry name" value="MFS_MMR_MDR_like"/>
    <property type="match status" value="1"/>
</dbReference>